<dbReference type="SUPFAM" id="SSF56219">
    <property type="entry name" value="DNase I-like"/>
    <property type="match status" value="1"/>
</dbReference>
<name>A0A9D2C0Q8_9FIRM</name>
<evidence type="ECO:0000313" key="3">
    <source>
        <dbReference type="Proteomes" id="UP000823915"/>
    </source>
</evidence>
<evidence type="ECO:0000259" key="1">
    <source>
        <dbReference type="Pfam" id="PF03372"/>
    </source>
</evidence>
<reference evidence="2" key="1">
    <citation type="journal article" date="2021" name="PeerJ">
        <title>Extensive microbial diversity within the chicken gut microbiome revealed by metagenomics and culture.</title>
        <authorList>
            <person name="Gilroy R."/>
            <person name="Ravi A."/>
            <person name="Getino M."/>
            <person name="Pursley I."/>
            <person name="Horton D.L."/>
            <person name="Alikhan N.F."/>
            <person name="Baker D."/>
            <person name="Gharbi K."/>
            <person name="Hall N."/>
            <person name="Watson M."/>
            <person name="Adriaenssens E.M."/>
            <person name="Foster-Nyarko E."/>
            <person name="Jarju S."/>
            <person name="Secka A."/>
            <person name="Antonio M."/>
            <person name="Oren A."/>
            <person name="Chaudhuri R.R."/>
            <person name="La Ragione R."/>
            <person name="Hildebrand F."/>
            <person name="Pallen M.J."/>
        </authorList>
    </citation>
    <scope>NUCLEOTIDE SEQUENCE</scope>
    <source>
        <strain evidence="2">1282</strain>
    </source>
</reference>
<dbReference type="GO" id="GO:0004519">
    <property type="term" value="F:endonuclease activity"/>
    <property type="evidence" value="ECO:0007669"/>
    <property type="project" value="UniProtKB-KW"/>
</dbReference>
<dbReference type="InterPro" id="IPR005135">
    <property type="entry name" value="Endo/exonuclease/phosphatase"/>
</dbReference>
<dbReference type="AlphaFoldDB" id="A0A9D2C0Q8"/>
<keyword evidence="2" id="KW-0255">Endonuclease</keyword>
<dbReference type="Pfam" id="PF03372">
    <property type="entry name" value="Exo_endo_phos"/>
    <property type="match status" value="1"/>
</dbReference>
<feature type="domain" description="Endonuclease/exonuclease/phosphatase" evidence="1">
    <location>
        <begin position="4"/>
        <end position="215"/>
    </location>
</feature>
<dbReference type="Gene3D" id="3.60.10.10">
    <property type="entry name" value="Endonuclease/exonuclease/phosphatase"/>
    <property type="match status" value="1"/>
</dbReference>
<dbReference type="InterPro" id="IPR036691">
    <property type="entry name" value="Endo/exonu/phosph_ase_sf"/>
</dbReference>
<proteinExistence type="predicted"/>
<dbReference type="Proteomes" id="UP000823915">
    <property type="component" value="Unassembled WGS sequence"/>
</dbReference>
<reference evidence="2" key="2">
    <citation type="submission" date="2021-04" db="EMBL/GenBank/DDBJ databases">
        <authorList>
            <person name="Gilroy R."/>
        </authorList>
    </citation>
    <scope>NUCLEOTIDE SEQUENCE</scope>
    <source>
        <strain evidence="2">1282</strain>
    </source>
</reference>
<comment type="caution">
    <text evidence="2">The sequence shown here is derived from an EMBL/GenBank/DDBJ whole genome shotgun (WGS) entry which is preliminary data.</text>
</comment>
<keyword evidence="2" id="KW-0540">Nuclease</keyword>
<accession>A0A9D2C0Q8</accession>
<evidence type="ECO:0000313" key="2">
    <source>
        <dbReference type="EMBL" id="HIY25647.1"/>
    </source>
</evidence>
<sequence length="222" mass="26561">MRIVSWNCNGKFREKFKKIKELDADIYVIQECENPQSYAGTAYRGFAKNYIWNGENKNKGLGIFAKESISIQRNGWDAYCLRNFLSVKVNHDFDLLGVWACKPYIEEYYIYQCIHIQKYNDQTIIIGDFNSNKIWDKTHSARNHTNVVKELERKNLISAYHYVYHEKQGEEKQPTFYLYRHLDKGYHIDHCFIKKERIKNYQVLHGQSWLNYSDHLPISLEI</sequence>
<keyword evidence="2" id="KW-0378">Hydrolase</keyword>
<dbReference type="EMBL" id="DXDU01000008">
    <property type="protein sequence ID" value="HIY25647.1"/>
    <property type="molecule type" value="Genomic_DNA"/>
</dbReference>
<organism evidence="2 3">
    <name type="scientific">Candidatus Acutalibacter pullistercoris</name>
    <dbReference type="NCBI Taxonomy" id="2838418"/>
    <lineage>
        <taxon>Bacteria</taxon>
        <taxon>Bacillati</taxon>
        <taxon>Bacillota</taxon>
        <taxon>Clostridia</taxon>
        <taxon>Eubacteriales</taxon>
        <taxon>Acutalibacteraceae</taxon>
        <taxon>Acutalibacter</taxon>
    </lineage>
</organism>
<protein>
    <submittedName>
        <fullName evidence="2">Endonuclease/exonuclease/phosphatase family protein</fullName>
    </submittedName>
</protein>
<gene>
    <name evidence="2" type="ORF">H9838_00555</name>
</gene>